<feature type="domain" description="Protein kinase" evidence="9">
    <location>
        <begin position="1"/>
        <end position="246"/>
    </location>
</feature>
<keyword evidence="5 6" id="KW-0067">ATP-binding</keyword>
<dbReference type="SUPFAM" id="SSF56112">
    <property type="entry name" value="Protein kinase-like (PK-like)"/>
    <property type="match status" value="1"/>
</dbReference>
<feature type="binding site" evidence="6">
    <location>
        <position position="47"/>
    </location>
    <ligand>
        <name>ATP</name>
        <dbReference type="ChEBI" id="CHEBI:30616"/>
    </ligand>
</feature>
<dbReference type="EnsemblProtists" id="EOD13720">
    <property type="protein sequence ID" value="EOD13720"/>
    <property type="gene ID" value="EMIHUDRAFT_459499"/>
</dbReference>
<protein>
    <recommendedName>
        <fullName evidence="9">Protein kinase domain-containing protein</fullName>
    </recommendedName>
</protein>
<dbReference type="InterPro" id="IPR017441">
    <property type="entry name" value="Protein_kinase_ATP_BS"/>
</dbReference>
<keyword evidence="3 6" id="KW-0547">Nucleotide-binding</keyword>
<dbReference type="Gene3D" id="1.10.510.10">
    <property type="entry name" value="Transferase(Phosphotransferase) domain 1"/>
    <property type="match status" value="1"/>
</dbReference>
<keyword evidence="11" id="KW-1185">Reference proteome</keyword>
<dbReference type="PANTHER" id="PTHR24347">
    <property type="entry name" value="SERINE/THREONINE-PROTEIN KINASE"/>
    <property type="match status" value="1"/>
</dbReference>
<evidence type="ECO:0000256" key="5">
    <source>
        <dbReference type="ARBA" id="ARBA00022840"/>
    </source>
</evidence>
<evidence type="ECO:0000256" key="4">
    <source>
        <dbReference type="ARBA" id="ARBA00022777"/>
    </source>
</evidence>
<evidence type="ECO:0000259" key="9">
    <source>
        <dbReference type="PROSITE" id="PS50011"/>
    </source>
</evidence>
<dbReference type="GO" id="GO:0004674">
    <property type="term" value="F:protein serine/threonine kinase activity"/>
    <property type="evidence" value="ECO:0007669"/>
    <property type="project" value="UniProtKB-KW"/>
</dbReference>
<evidence type="ECO:0000256" key="8">
    <source>
        <dbReference type="SAM" id="MobiDB-lite"/>
    </source>
</evidence>
<keyword evidence="4" id="KW-0418">Kinase</keyword>
<evidence type="ECO:0000256" key="7">
    <source>
        <dbReference type="RuleBase" id="RU000304"/>
    </source>
</evidence>
<evidence type="ECO:0000256" key="3">
    <source>
        <dbReference type="ARBA" id="ARBA00022741"/>
    </source>
</evidence>
<keyword evidence="1 7" id="KW-0723">Serine/threonine-protein kinase</keyword>
<dbReference type="CDD" id="cd05117">
    <property type="entry name" value="STKc_CAMK"/>
    <property type="match status" value="1"/>
</dbReference>
<keyword evidence="2" id="KW-0808">Transferase</keyword>
<dbReference type="PROSITE" id="PS00108">
    <property type="entry name" value="PROTEIN_KINASE_ST"/>
    <property type="match status" value="1"/>
</dbReference>
<comment type="similarity">
    <text evidence="7">Belongs to the protein kinase superfamily.</text>
</comment>
<dbReference type="InterPro" id="IPR000719">
    <property type="entry name" value="Prot_kinase_dom"/>
</dbReference>
<dbReference type="GO" id="GO:0005524">
    <property type="term" value="F:ATP binding"/>
    <property type="evidence" value="ECO:0007669"/>
    <property type="project" value="UniProtKB-UniRule"/>
</dbReference>
<evidence type="ECO:0000256" key="2">
    <source>
        <dbReference type="ARBA" id="ARBA00022679"/>
    </source>
</evidence>
<dbReference type="PaxDb" id="2903-EOD13720"/>
<accession>A0A0D3IR35</accession>
<reference evidence="10" key="2">
    <citation type="submission" date="2024-10" db="UniProtKB">
        <authorList>
            <consortium name="EnsemblProtists"/>
        </authorList>
    </citation>
    <scope>IDENTIFICATION</scope>
</reference>
<dbReference type="Pfam" id="PF00069">
    <property type="entry name" value="Pkinase"/>
    <property type="match status" value="1"/>
</dbReference>
<feature type="region of interest" description="Disordered" evidence="8">
    <location>
        <begin position="263"/>
        <end position="300"/>
    </location>
</feature>
<dbReference type="FunFam" id="1.10.510.10:FF:000026">
    <property type="entry name" value="Calcium/calmodulin-dependent protein kinase type 1"/>
    <property type="match status" value="1"/>
</dbReference>
<dbReference type="InterPro" id="IPR011009">
    <property type="entry name" value="Kinase-like_dom_sf"/>
</dbReference>
<evidence type="ECO:0000256" key="6">
    <source>
        <dbReference type="PROSITE-ProRule" id="PRU10141"/>
    </source>
</evidence>
<reference evidence="11" key="1">
    <citation type="journal article" date="2013" name="Nature">
        <title>Pan genome of the phytoplankton Emiliania underpins its global distribution.</title>
        <authorList>
            <person name="Read B.A."/>
            <person name="Kegel J."/>
            <person name="Klute M.J."/>
            <person name="Kuo A."/>
            <person name="Lefebvre S.C."/>
            <person name="Maumus F."/>
            <person name="Mayer C."/>
            <person name="Miller J."/>
            <person name="Monier A."/>
            <person name="Salamov A."/>
            <person name="Young J."/>
            <person name="Aguilar M."/>
            <person name="Claverie J.M."/>
            <person name="Frickenhaus S."/>
            <person name="Gonzalez K."/>
            <person name="Herman E.K."/>
            <person name="Lin Y.C."/>
            <person name="Napier J."/>
            <person name="Ogata H."/>
            <person name="Sarno A.F."/>
            <person name="Shmutz J."/>
            <person name="Schroeder D."/>
            <person name="de Vargas C."/>
            <person name="Verret F."/>
            <person name="von Dassow P."/>
            <person name="Valentin K."/>
            <person name="Van de Peer Y."/>
            <person name="Wheeler G."/>
            <person name="Dacks J.B."/>
            <person name="Delwiche C.F."/>
            <person name="Dyhrman S.T."/>
            <person name="Glockner G."/>
            <person name="John U."/>
            <person name="Richards T."/>
            <person name="Worden A.Z."/>
            <person name="Zhang X."/>
            <person name="Grigoriev I.V."/>
            <person name="Allen A.E."/>
            <person name="Bidle K."/>
            <person name="Borodovsky M."/>
            <person name="Bowler C."/>
            <person name="Brownlee C."/>
            <person name="Cock J.M."/>
            <person name="Elias M."/>
            <person name="Gladyshev V.N."/>
            <person name="Groth M."/>
            <person name="Guda C."/>
            <person name="Hadaegh A."/>
            <person name="Iglesias-Rodriguez M.D."/>
            <person name="Jenkins J."/>
            <person name="Jones B.M."/>
            <person name="Lawson T."/>
            <person name="Leese F."/>
            <person name="Lindquist E."/>
            <person name="Lobanov A."/>
            <person name="Lomsadze A."/>
            <person name="Malik S.B."/>
            <person name="Marsh M.E."/>
            <person name="Mackinder L."/>
            <person name="Mock T."/>
            <person name="Mueller-Roeber B."/>
            <person name="Pagarete A."/>
            <person name="Parker M."/>
            <person name="Probert I."/>
            <person name="Quesneville H."/>
            <person name="Raines C."/>
            <person name="Rensing S.A."/>
            <person name="Riano-Pachon D.M."/>
            <person name="Richier S."/>
            <person name="Rokitta S."/>
            <person name="Shiraiwa Y."/>
            <person name="Soanes D.M."/>
            <person name="van der Giezen M."/>
            <person name="Wahlund T.M."/>
            <person name="Williams B."/>
            <person name="Wilson W."/>
            <person name="Wolfe G."/>
            <person name="Wurch L.L."/>
        </authorList>
    </citation>
    <scope>NUCLEOTIDE SEQUENCE</scope>
</reference>
<dbReference type="HOGENOM" id="CLU_000288_63_0_1"/>
<proteinExistence type="inferred from homology"/>
<dbReference type="OMA" id="HERKICH"/>
<dbReference type="eggNOG" id="KOG0032">
    <property type="taxonomic scope" value="Eukaryota"/>
</dbReference>
<dbReference type="GeneID" id="17259871"/>
<evidence type="ECO:0000313" key="11">
    <source>
        <dbReference type="Proteomes" id="UP000013827"/>
    </source>
</evidence>
<dbReference type="PROSITE" id="PS50011">
    <property type="entry name" value="PROTEIN_KINASE_DOM"/>
    <property type="match status" value="1"/>
</dbReference>
<dbReference type="SMART" id="SM00220">
    <property type="entry name" value="S_TKc"/>
    <property type="match status" value="1"/>
</dbReference>
<sequence length="300" mass="33595">MAGRASVADVPNDIHDEYEVGETLGTGHFSKVKLGIHKITRERVAIKAAALVNTPVLYLVMEELKGGELFDRIIAKNHYTEAEARKLTITMLKAIKYLHEQGVAHRDLKPENILLKDTSEDAEIKITDFGLSKIFSSDLEGEVTMKTACGTPGYVAPEVLMHDVYSSQVDLWSVGVIVYILLCGFPPFYGDNDNQMFRKIKAGQYKFLSPYWDPISADAKEFVSKLLTVDWQKRMDAQQALDHRWLKDGKQASTHNLFEGNAMAMSRNTPPNPDSPKEGGLWTAPPLSRWRGTEGSQPDR</sequence>
<name>A0A0D3IR35_EMIH1</name>
<evidence type="ECO:0000256" key="1">
    <source>
        <dbReference type="ARBA" id="ARBA00022527"/>
    </source>
</evidence>
<dbReference type="Proteomes" id="UP000013827">
    <property type="component" value="Unassembled WGS sequence"/>
</dbReference>
<evidence type="ECO:0000313" key="10">
    <source>
        <dbReference type="EnsemblProtists" id="EOD13720"/>
    </source>
</evidence>
<dbReference type="InterPro" id="IPR008271">
    <property type="entry name" value="Ser/Thr_kinase_AS"/>
</dbReference>
<dbReference type="STRING" id="2903.R1DGR6"/>
<dbReference type="KEGG" id="ehx:EMIHUDRAFT_459499"/>
<organism evidence="10 11">
    <name type="scientific">Emiliania huxleyi (strain CCMP1516)</name>
    <dbReference type="NCBI Taxonomy" id="280463"/>
    <lineage>
        <taxon>Eukaryota</taxon>
        <taxon>Haptista</taxon>
        <taxon>Haptophyta</taxon>
        <taxon>Prymnesiophyceae</taxon>
        <taxon>Isochrysidales</taxon>
        <taxon>Noelaerhabdaceae</taxon>
        <taxon>Emiliania</taxon>
    </lineage>
</organism>
<dbReference type="AlphaFoldDB" id="A0A0D3IR35"/>
<dbReference type="Gene3D" id="3.30.200.20">
    <property type="entry name" value="Phosphorylase Kinase, domain 1"/>
    <property type="match status" value="1"/>
</dbReference>
<dbReference type="RefSeq" id="XP_005766149.1">
    <property type="nucleotide sequence ID" value="XM_005766092.1"/>
</dbReference>
<dbReference type="PROSITE" id="PS00107">
    <property type="entry name" value="PROTEIN_KINASE_ATP"/>
    <property type="match status" value="1"/>
</dbReference>